<keyword evidence="3 7" id="KW-0812">Transmembrane</keyword>
<dbReference type="SUPFAM" id="SSF161070">
    <property type="entry name" value="SNF-like"/>
    <property type="match status" value="1"/>
</dbReference>
<feature type="transmembrane region" description="Helical" evidence="7">
    <location>
        <begin position="96"/>
        <end position="125"/>
    </location>
</feature>
<feature type="transmembrane region" description="Helical" evidence="7">
    <location>
        <begin position="261"/>
        <end position="281"/>
    </location>
</feature>
<comment type="caution">
    <text evidence="8">The sequence shown here is derived from an EMBL/GenBank/DDBJ whole genome shotgun (WGS) entry which is preliminary data.</text>
</comment>
<protein>
    <submittedName>
        <fullName evidence="8">Sodium-dependent transporter</fullName>
    </submittedName>
</protein>
<gene>
    <name evidence="8" type="ORF">ACFOZ5_05720</name>
</gene>
<reference evidence="9" key="1">
    <citation type="journal article" date="2019" name="Int. J. Syst. Evol. Microbiol.">
        <title>The Global Catalogue of Microorganisms (GCM) 10K type strain sequencing project: providing services to taxonomists for standard genome sequencing and annotation.</title>
        <authorList>
            <consortium name="The Broad Institute Genomics Platform"/>
            <consortium name="The Broad Institute Genome Sequencing Center for Infectious Disease"/>
            <person name="Wu L."/>
            <person name="Ma J."/>
        </authorList>
    </citation>
    <scope>NUCLEOTIDE SEQUENCE [LARGE SCALE GENOMIC DNA]</scope>
    <source>
        <strain evidence="9">CECT 7297</strain>
    </source>
</reference>
<evidence type="ECO:0000313" key="8">
    <source>
        <dbReference type="EMBL" id="MFC4258535.1"/>
    </source>
</evidence>
<feature type="transmembrane region" description="Helical" evidence="7">
    <location>
        <begin position="387"/>
        <end position="410"/>
    </location>
</feature>
<evidence type="ECO:0000256" key="5">
    <source>
        <dbReference type="ARBA" id="ARBA00023136"/>
    </source>
</evidence>
<dbReference type="PANTHER" id="PTHR42948">
    <property type="entry name" value="TRANSPORTER"/>
    <property type="match status" value="1"/>
</dbReference>
<feature type="transmembrane region" description="Helical" evidence="7">
    <location>
        <begin position="225"/>
        <end position="249"/>
    </location>
</feature>
<feature type="compositionally biased region" description="Basic and acidic residues" evidence="6">
    <location>
        <begin position="480"/>
        <end position="503"/>
    </location>
</feature>
<feature type="transmembrane region" description="Helical" evidence="7">
    <location>
        <begin position="293"/>
        <end position="310"/>
    </location>
</feature>
<keyword evidence="4 7" id="KW-1133">Transmembrane helix</keyword>
<evidence type="ECO:0000256" key="4">
    <source>
        <dbReference type="ARBA" id="ARBA00022989"/>
    </source>
</evidence>
<feature type="transmembrane region" description="Helical" evidence="7">
    <location>
        <begin position="18"/>
        <end position="39"/>
    </location>
</feature>
<feature type="transmembrane region" description="Helical" evidence="7">
    <location>
        <begin position="183"/>
        <end position="205"/>
    </location>
</feature>
<keyword evidence="5 7" id="KW-0472">Membrane</keyword>
<name>A0ABV8QG37_9GAMM</name>
<dbReference type="RefSeq" id="WP_379886058.1">
    <property type="nucleotide sequence ID" value="NZ_JBHSDI010000008.1"/>
</dbReference>
<comment type="subcellular location">
    <subcellularLocation>
        <location evidence="1">Membrane</location>
        <topology evidence="1">Multi-pass membrane protein</topology>
    </subcellularLocation>
</comment>
<feature type="transmembrane region" description="Helical" evidence="7">
    <location>
        <begin position="317"/>
        <end position="341"/>
    </location>
</feature>
<feature type="transmembrane region" description="Helical" evidence="7">
    <location>
        <begin position="156"/>
        <end position="176"/>
    </location>
</feature>
<feature type="transmembrane region" description="Helical" evidence="7">
    <location>
        <begin position="353"/>
        <end position="375"/>
    </location>
</feature>
<dbReference type="Pfam" id="PF00209">
    <property type="entry name" value="SNF"/>
    <property type="match status" value="2"/>
</dbReference>
<dbReference type="InterPro" id="IPR037272">
    <property type="entry name" value="SNS_sf"/>
</dbReference>
<organism evidence="8 9">
    <name type="scientific">Marinobacter lacisalsi</name>
    <dbReference type="NCBI Taxonomy" id="475979"/>
    <lineage>
        <taxon>Bacteria</taxon>
        <taxon>Pseudomonadati</taxon>
        <taxon>Pseudomonadota</taxon>
        <taxon>Gammaproteobacteria</taxon>
        <taxon>Pseudomonadales</taxon>
        <taxon>Marinobacteraceae</taxon>
        <taxon>Marinobacter</taxon>
    </lineage>
</organism>
<dbReference type="PRINTS" id="PR00176">
    <property type="entry name" value="NANEUSMPORT"/>
</dbReference>
<evidence type="ECO:0000256" key="3">
    <source>
        <dbReference type="ARBA" id="ARBA00022692"/>
    </source>
</evidence>
<evidence type="ECO:0000313" key="9">
    <source>
        <dbReference type="Proteomes" id="UP001595798"/>
    </source>
</evidence>
<evidence type="ECO:0000256" key="7">
    <source>
        <dbReference type="SAM" id="Phobius"/>
    </source>
</evidence>
<dbReference type="PROSITE" id="PS50267">
    <property type="entry name" value="NA_NEUROTRAN_SYMP_3"/>
    <property type="match status" value="1"/>
</dbReference>
<dbReference type="Proteomes" id="UP001595798">
    <property type="component" value="Unassembled WGS sequence"/>
</dbReference>
<dbReference type="EMBL" id="JBHSDI010000008">
    <property type="protein sequence ID" value="MFC4258535.1"/>
    <property type="molecule type" value="Genomic_DNA"/>
</dbReference>
<feature type="transmembrane region" description="Helical" evidence="7">
    <location>
        <begin position="45"/>
        <end position="65"/>
    </location>
</feature>
<feature type="region of interest" description="Disordered" evidence="6">
    <location>
        <begin position="475"/>
        <end position="503"/>
    </location>
</feature>
<sequence>MPTPLNTTLGLWNGRSTFFWAAAAATIGLGNLWYFPWLATHFGGGYFVLMYLAFLLLVTLPLIMAESALGRHSRHNIALAMRTEAEARRLSPRWRWVGRVSVLSGFLVLSITLVIGSICLAYVFYGALGQFAGATPRSMSHELGQLVESPHEYQGFMAWHLLFVALVGVIAIRPGLVERAFRLVMPIFLVLLSVLLVWSYGQGVASDSLDAVMGFRWQDVGFQSVWFALSHAFYTLGIGLGVWTVLGALMAPGSPLKRSVLAVALLDTVVGVVAGVVIYGIAQTMANVSDARGFELVFIALPVGLGGFEYHQLLSTAVFAVILLVAWSSALVLVEAVVAWLREWMVSPRPVSVLLVLVCAWLAGLITLFSFNIWSDVQFAGLTPFRWIELITSGLLIPLVAAALAVFLGWQAPVAYLSELLGDTREWLAGLWHFALRYLLPLVVVAIGLSYSVASLQPMCKNANMIWCDQPAHEVTGGDESGRGGEVDKSRPEQRGPGRAEDF</sequence>
<accession>A0ABV8QG37</accession>
<dbReference type="InterPro" id="IPR000175">
    <property type="entry name" value="Na/ntran_symport"/>
</dbReference>
<evidence type="ECO:0000256" key="6">
    <source>
        <dbReference type="SAM" id="MobiDB-lite"/>
    </source>
</evidence>
<keyword evidence="2" id="KW-0813">Transport</keyword>
<keyword evidence="9" id="KW-1185">Reference proteome</keyword>
<dbReference type="PANTHER" id="PTHR42948:SF1">
    <property type="entry name" value="TRANSPORTER"/>
    <property type="match status" value="1"/>
</dbReference>
<proteinExistence type="predicted"/>
<feature type="transmembrane region" description="Helical" evidence="7">
    <location>
        <begin position="430"/>
        <end position="451"/>
    </location>
</feature>
<evidence type="ECO:0000256" key="2">
    <source>
        <dbReference type="ARBA" id="ARBA00022448"/>
    </source>
</evidence>
<dbReference type="NCBIfam" id="NF037979">
    <property type="entry name" value="Na_transp"/>
    <property type="match status" value="1"/>
</dbReference>
<evidence type="ECO:0000256" key="1">
    <source>
        <dbReference type="ARBA" id="ARBA00004141"/>
    </source>
</evidence>